<dbReference type="PANTHER" id="PTHR39206">
    <property type="entry name" value="SLL8004 PROTEIN"/>
    <property type="match status" value="1"/>
</dbReference>
<dbReference type="EMBL" id="ADGH01000012">
    <property type="protein sequence ID" value="EHG24479.1"/>
    <property type="molecule type" value="Genomic_DNA"/>
</dbReference>
<dbReference type="InterPro" id="IPR027417">
    <property type="entry name" value="P-loop_NTPase"/>
</dbReference>
<evidence type="ECO:0000313" key="1">
    <source>
        <dbReference type="EMBL" id="EHG24479.1"/>
    </source>
</evidence>
<dbReference type="Proteomes" id="UP000003175">
    <property type="component" value="Unassembled WGS sequence"/>
</dbReference>
<organism evidence="1 2">
    <name type="scientific">Selenomonas noxia F0398</name>
    <dbReference type="NCBI Taxonomy" id="702437"/>
    <lineage>
        <taxon>Bacteria</taxon>
        <taxon>Bacillati</taxon>
        <taxon>Bacillota</taxon>
        <taxon>Negativicutes</taxon>
        <taxon>Selenomonadales</taxon>
        <taxon>Selenomonadaceae</taxon>
        <taxon>Selenomonas</taxon>
    </lineage>
</organism>
<sequence>MCLYGQNVMENVQKRPEIIVFAGPNGSGKSTFTEILRPPQMEYINADEIKKNLKCDDLEAAQTAERQREACLSDKREFCFETVLSTSRNLKLLKRAREMGCFIRCYYVLTIAPIINVYRVKTRVASGGHDVPKEKIYARYDRAMDLVPAVIAVSDICHIYDNSAEEPFRIFKKQKNMCFYDECDDWQREKIEMLTGIADMMRKNLN</sequence>
<dbReference type="Gene3D" id="3.40.50.300">
    <property type="entry name" value="P-loop containing nucleotide triphosphate hydrolases"/>
    <property type="match status" value="1"/>
</dbReference>
<dbReference type="Pfam" id="PF13671">
    <property type="entry name" value="AAA_33"/>
    <property type="match status" value="1"/>
</dbReference>
<keyword evidence="2" id="KW-1185">Reference proteome</keyword>
<evidence type="ECO:0000313" key="2">
    <source>
        <dbReference type="Proteomes" id="UP000003175"/>
    </source>
</evidence>
<gene>
    <name evidence="1" type="ORF">HMPREF9432_01329</name>
</gene>
<evidence type="ECO:0008006" key="3">
    <source>
        <dbReference type="Google" id="ProtNLM"/>
    </source>
</evidence>
<name>A0ABN0DP70_9FIRM</name>
<accession>A0ABN0DP70</accession>
<protein>
    <recommendedName>
        <fullName evidence="3">UDP-N-acetylglucosamine kinase</fullName>
    </recommendedName>
</protein>
<proteinExistence type="predicted"/>
<reference evidence="1 2" key="1">
    <citation type="submission" date="2011-08" db="EMBL/GenBank/DDBJ databases">
        <title>The Genome Sequence of Selenomonas noxia F0398.</title>
        <authorList>
            <consortium name="The Broad Institute Genome Sequencing Platform"/>
            <person name="Earl A."/>
            <person name="Ward D."/>
            <person name="Feldgarden M."/>
            <person name="Gevers D."/>
            <person name="Izard J."/>
            <person name="Ganesan A."/>
            <person name="Blanton J.M."/>
            <person name="Baranova O.V."/>
            <person name="Tanner A.C."/>
            <person name="Dewhirst F.E."/>
            <person name="Young S.K."/>
            <person name="Zeng Q."/>
            <person name="Gargeya S."/>
            <person name="Fitzgerald M."/>
            <person name="Haas B."/>
            <person name="Abouelleil A."/>
            <person name="Alvarado L."/>
            <person name="Arachchi H.M."/>
            <person name="Berlin A."/>
            <person name="Brown A."/>
            <person name="Chapman S.B."/>
            <person name="Chen Z."/>
            <person name="Dunbar C."/>
            <person name="Freedman E."/>
            <person name="Gearin G."/>
            <person name="Gellesch M."/>
            <person name="Goldberg J."/>
            <person name="Griggs A."/>
            <person name="Gujja S."/>
            <person name="Heiman D."/>
            <person name="Howarth C."/>
            <person name="Larson L."/>
            <person name="Lui A."/>
            <person name="MacDonald P.J.P."/>
            <person name="Montmayeur A."/>
            <person name="Murphy C."/>
            <person name="Neiman D."/>
            <person name="Pearson M."/>
            <person name="Priest M."/>
            <person name="Roberts A."/>
            <person name="Saif S."/>
            <person name="Shea T."/>
            <person name="Shenoy N."/>
            <person name="Sisk P."/>
            <person name="Stolte C."/>
            <person name="Sykes S."/>
            <person name="Wortman J."/>
            <person name="Nusbaum C."/>
            <person name="Birren B."/>
        </authorList>
    </citation>
    <scope>NUCLEOTIDE SEQUENCE [LARGE SCALE GENOMIC DNA]</scope>
    <source>
        <strain evidence="1 2">F0398</strain>
    </source>
</reference>
<dbReference type="SUPFAM" id="SSF52540">
    <property type="entry name" value="P-loop containing nucleoside triphosphate hydrolases"/>
    <property type="match status" value="1"/>
</dbReference>
<comment type="caution">
    <text evidence="1">The sequence shown here is derived from an EMBL/GenBank/DDBJ whole genome shotgun (WGS) entry which is preliminary data.</text>
</comment>
<dbReference type="PANTHER" id="PTHR39206:SF1">
    <property type="entry name" value="SLL8004 PROTEIN"/>
    <property type="match status" value="1"/>
</dbReference>